<dbReference type="GO" id="GO:0003677">
    <property type="term" value="F:DNA binding"/>
    <property type="evidence" value="ECO:0007669"/>
    <property type="project" value="UniProtKB-KW"/>
</dbReference>
<dbReference type="AlphaFoldDB" id="A0A1M6QB99"/>
<evidence type="ECO:0000256" key="3">
    <source>
        <dbReference type="ARBA" id="ARBA00023163"/>
    </source>
</evidence>
<keyword evidence="7" id="KW-1185">Reference proteome</keyword>
<name>A0A1M6QB99_9FIRM</name>
<sequence>MTVKEVEEQLHITRANVRFYEKEGLLSAKRNPINGYRDYSHENIETIRRIVFLRNLDVSIEDIRKLQEGKAKLSDVLEKQITRLEKKRSWASGSIEICEQMLRAGETSLEGVWPERYEQETGQTSENLIRDSLSALAQVKDVWIPWLIILISVLTAVISYPLLPQNVATDWEEMIIVSSAGKWIVFLFPAIEILVVRLVKEGGFRMLRYENFGPYTVYVHDTAKYVTAFMVFIPFSWQMYIILFQSGVRFSVDRVLVIEIVVFLLGFWAVVLYQKRKYRRS</sequence>
<dbReference type="PANTHER" id="PTHR30204:SF94">
    <property type="entry name" value="HEAVY METAL-DEPENDENT TRANSCRIPTIONAL REGULATOR HI_0293-RELATED"/>
    <property type="match status" value="1"/>
</dbReference>
<accession>A0A1M6QB99</accession>
<dbReference type="InterPro" id="IPR000551">
    <property type="entry name" value="MerR-type_HTH_dom"/>
</dbReference>
<evidence type="ECO:0000313" key="6">
    <source>
        <dbReference type="EMBL" id="SHK17522.1"/>
    </source>
</evidence>
<evidence type="ECO:0000256" key="1">
    <source>
        <dbReference type="ARBA" id="ARBA00023015"/>
    </source>
</evidence>
<gene>
    <name evidence="6" type="ORF">SAMN02745243_02374</name>
</gene>
<dbReference type="STRING" id="1121950.SAMN02745243_02374"/>
<dbReference type="InterPro" id="IPR009061">
    <property type="entry name" value="DNA-bd_dom_put_sf"/>
</dbReference>
<evidence type="ECO:0000256" key="2">
    <source>
        <dbReference type="ARBA" id="ARBA00023125"/>
    </source>
</evidence>
<dbReference type="InterPro" id="IPR047057">
    <property type="entry name" value="MerR_fam"/>
</dbReference>
<dbReference type="Proteomes" id="UP000184301">
    <property type="component" value="Unassembled WGS sequence"/>
</dbReference>
<dbReference type="PROSITE" id="PS50937">
    <property type="entry name" value="HTH_MERR_2"/>
    <property type="match status" value="1"/>
</dbReference>
<dbReference type="SMART" id="SM00422">
    <property type="entry name" value="HTH_MERR"/>
    <property type="match status" value="1"/>
</dbReference>
<dbReference type="CDD" id="cd00592">
    <property type="entry name" value="HTH_MerR-like"/>
    <property type="match status" value="1"/>
</dbReference>
<dbReference type="PANTHER" id="PTHR30204">
    <property type="entry name" value="REDOX-CYCLING DRUG-SENSING TRANSCRIPTIONAL ACTIVATOR SOXR"/>
    <property type="match status" value="1"/>
</dbReference>
<protein>
    <submittedName>
        <fullName evidence="6">DNA-binding transcriptional regulator, MerR family</fullName>
    </submittedName>
</protein>
<keyword evidence="4" id="KW-0812">Transmembrane</keyword>
<evidence type="ECO:0000256" key="4">
    <source>
        <dbReference type="SAM" id="Phobius"/>
    </source>
</evidence>
<dbReference type="SUPFAM" id="SSF46955">
    <property type="entry name" value="Putative DNA-binding domain"/>
    <property type="match status" value="1"/>
</dbReference>
<dbReference type="RefSeq" id="WP_073110698.1">
    <property type="nucleotide sequence ID" value="NZ_FQZY01000033.1"/>
</dbReference>
<dbReference type="Pfam" id="PF13411">
    <property type="entry name" value="MerR_1"/>
    <property type="match status" value="1"/>
</dbReference>
<keyword evidence="4" id="KW-0472">Membrane</keyword>
<feature type="transmembrane region" description="Helical" evidence="4">
    <location>
        <begin position="255"/>
        <end position="273"/>
    </location>
</feature>
<evidence type="ECO:0000313" key="7">
    <source>
        <dbReference type="Proteomes" id="UP000184301"/>
    </source>
</evidence>
<keyword evidence="3" id="KW-0804">Transcription</keyword>
<feature type="transmembrane region" description="Helical" evidence="4">
    <location>
        <begin position="225"/>
        <end position="243"/>
    </location>
</feature>
<organism evidence="6 7">
    <name type="scientific">Hespellia stercorisuis DSM 15480</name>
    <dbReference type="NCBI Taxonomy" id="1121950"/>
    <lineage>
        <taxon>Bacteria</taxon>
        <taxon>Bacillati</taxon>
        <taxon>Bacillota</taxon>
        <taxon>Clostridia</taxon>
        <taxon>Lachnospirales</taxon>
        <taxon>Lachnospiraceae</taxon>
        <taxon>Hespellia</taxon>
    </lineage>
</organism>
<proteinExistence type="predicted"/>
<feature type="domain" description="HTH merR-type" evidence="5">
    <location>
        <begin position="1"/>
        <end position="69"/>
    </location>
</feature>
<feature type="transmembrane region" description="Helical" evidence="4">
    <location>
        <begin position="183"/>
        <end position="199"/>
    </location>
</feature>
<keyword evidence="1" id="KW-0805">Transcription regulation</keyword>
<keyword evidence="4" id="KW-1133">Transmembrane helix</keyword>
<dbReference type="Gene3D" id="1.10.1660.10">
    <property type="match status" value="1"/>
</dbReference>
<dbReference type="OrthoDB" id="122388at2"/>
<dbReference type="GO" id="GO:0003700">
    <property type="term" value="F:DNA-binding transcription factor activity"/>
    <property type="evidence" value="ECO:0007669"/>
    <property type="project" value="InterPro"/>
</dbReference>
<feature type="transmembrane region" description="Helical" evidence="4">
    <location>
        <begin position="142"/>
        <end position="163"/>
    </location>
</feature>
<keyword evidence="2 6" id="KW-0238">DNA-binding</keyword>
<reference evidence="6 7" key="1">
    <citation type="submission" date="2016-11" db="EMBL/GenBank/DDBJ databases">
        <authorList>
            <person name="Jaros S."/>
            <person name="Januszkiewicz K."/>
            <person name="Wedrychowicz H."/>
        </authorList>
    </citation>
    <scope>NUCLEOTIDE SEQUENCE [LARGE SCALE GENOMIC DNA]</scope>
    <source>
        <strain evidence="6 7">DSM 15480</strain>
    </source>
</reference>
<evidence type="ECO:0000259" key="5">
    <source>
        <dbReference type="PROSITE" id="PS50937"/>
    </source>
</evidence>
<dbReference type="EMBL" id="FQZY01000033">
    <property type="protein sequence ID" value="SHK17522.1"/>
    <property type="molecule type" value="Genomic_DNA"/>
</dbReference>